<gene>
    <name evidence="2" type="ORF">NliqN6_6330</name>
</gene>
<keyword evidence="3" id="KW-1185">Reference proteome</keyword>
<proteinExistence type="predicted"/>
<comment type="caution">
    <text evidence="2">The sequence shown here is derived from an EMBL/GenBank/DDBJ whole genome shotgun (WGS) entry which is preliminary data.</text>
</comment>
<evidence type="ECO:0000313" key="3">
    <source>
        <dbReference type="Proteomes" id="UP000620104"/>
    </source>
</evidence>
<sequence length="214" mass="23128">MECQQTSGTVVTAEDKETYEMSSAVIEALEKRGWPPARMSRQFWKWPEVQKLEFLEKGTAPKKPKKDVDHSEDIRLWYERETDRAEGSNAEGCCNSSGVAHTGSIGQDTNSATNPPESASIPATGDAEWINDGEAPTRVVRGMLSSSQRSSSVLYWSPVFAVNNGVDERISSEFVSPSHMAPAIAFKLALGGISVGLGTSPAPGAMSYRMTAVP</sequence>
<accession>A0A8H3U006</accession>
<evidence type="ECO:0000256" key="1">
    <source>
        <dbReference type="SAM" id="MobiDB-lite"/>
    </source>
</evidence>
<dbReference type="EMBL" id="BLZA01000053">
    <property type="protein sequence ID" value="GHJ89928.1"/>
    <property type="molecule type" value="Genomic_DNA"/>
</dbReference>
<protein>
    <submittedName>
        <fullName evidence="2">Uncharacterized protein</fullName>
    </submittedName>
</protein>
<evidence type="ECO:0000313" key="2">
    <source>
        <dbReference type="EMBL" id="GHJ89928.1"/>
    </source>
</evidence>
<name>A0A8H3U006_9TREE</name>
<reference evidence="2" key="1">
    <citation type="submission" date="2020-07" db="EMBL/GenBank/DDBJ databases">
        <title>Draft Genome Sequence of a Deep-Sea Yeast, Naganishia (Cryptococcus) liquefaciens strain N6.</title>
        <authorList>
            <person name="Han Y.W."/>
            <person name="Kajitani R."/>
            <person name="Morimoto H."/>
            <person name="Parhat M."/>
            <person name="Tsubouchi H."/>
            <person name="Bakenova O."/>
            <person name="Ogata M."/>
            <person name="Argunhan B."/>
            <person name="Aoki R."/>
            <person name="Kajiwara S."/>
            <person name="Itoh T."/>
            <person name="Iwasaki H."/>
        </authorList>
    </citation>
    <scope>NUCLEOTIDE SEQUENCE</scope>
    <source>
        <strain evidence="2">N6</strain>
    </source>
</reference>
<dbReference type="AlphaFoldDB" id="A0A8H3U006"/>
<feature type="region of interest" description="Disordered" evidence="1">
    <location>
        <begin position="82"/>
        <end position="129"/>
    </location>
</feature>
<organism evidence="2 3">
    <name type="scientific">Naganishia liquefaciens</name>
    <dbReference type="NCBI Taxonomy" id="104408"/>
    <lineage>
        <taxon>Eukaryota</taxon>
        <taxon>Fungi</taxon>
        <taxon>Dikarya</taxon>
        <taxon>Basidiomycota</taxon>
        <taxon>Agaricomycotina</taxon>
        <taxon>Tremellomycetes</taxon>
        <taxon>Filobasidiales</taxon>
        <taxon>Filobasidiaceae</taxon>
        <taxon>Naganishia</taxon>
    </lineage>
</organism>
<dbReference type="Proteomes" id="UP000620104">
    <property type="component" value="Unassembled WGS sequence"/>
</dbReference>
<feature type="compositionally biased region" description="Polar residues" evidence="1">
    <location>
        <begin position="94"/>
        <end position="117"/>
    </location>
</feature>